<organism evidence="4 5">
    <name type="scientific">Buchnera aphidicola subsp. Tuberolachnus salignus</name>
    <dbReference type="NCBI Taxonomy" id="98804"/>
    <lineage>
        <taxon>Bacteria</taxon>
        <taxon>Pseudomonadati</taxon>
        <taxon>Pseudomonadota</taxon>
        <taxon>Gammaproteobacteria</taxon>
        <taxon>Enterobacterales</taxon>
        <taxon>Erwiniaceae</taxon>
        <taxon>Buchnera</taxon>
    </lineage>
</organism>
<feature type="coiled-coil region" evidence="3">
    <location>
        <begin position="4"/>
        <end position="34"/>
    </location>
</feature>
<dbReference type="Pfam" id="PF02575">
    <property type="entry name" value="YbaB_DNA_bd"/>
    <property type="match status" value="1"/>
</dbReference>
<dbReference type="InterPro" id="IPR004401">
    <property type="entry name" value="YbaB/EbfC"/>
</dbReference>
<sequence length="96" mass="11039">MFTKENFEKLLNQAQNMQKNMEKIRTQVKNIVVKGESGAGLVKVYLNGLYHCQKIKIDNTLFNITDKKVTIDLIIAAFNQAIQKILETQTKNIIKK</sequence>
<evidence type="ECO:0000256" key="3">
    <source>
        <dbReference type="SAM" id="Coils"/>
    </source>
</evidence>
<dbReference type="InterPro" id="IPR036894">
    <property type="entry name" value="YbaB-like_sf"/>
</dbReference>
<accession>A0A160SZA5</accession>
<evidence type="ECO:0000256" key="2">
    <source>
        <dbReference type="HAMAP-Rule" id="MF_00274"/>
    </source>
</evidence>
<dbReference type="PANTHER" id="PTHR33449">
    <property type="entry name" value="NUCLEOID-ASSOCIATED PROTEIN YBAB"/>
    <property type="match status" value="1"/>
</dbReference>
<comment type="subunit">
    <text evidence="2">Homodimer.</text>
</comment>
<dbReference type="STRING" id="98804.BTSPAZIEG_0323"/>
<dbReference type="NCBIfam" id="TIGR00103">
    <property type="entry name" value="DNA_YbaB_EbfC"/>
    <property type="match status" value="1"/>
</dbReference>
<keyword evidence="1 2" id="KW-0238">DNA-binding</keyword>
<dbReference type="HAMAP" id="MF_00274">
    <property type="entry name" value="DNA_YbaB_EbfC"/>
    <property type="match status" value="1"/>
</dbReference>
<evidence type="ECO:0000256" key="1">
    <source>
        <dbReference type="ARBA" id="ARBA00023125"/>
    </source>
</evidence>
<dbReference type="SUPFAM" id="SSF82607">
    <property type="entry name" value="YbaB-like"/>
    <property type="match status" value="1"/>
</dbReference>
<comment type="similarity">
    <text evidence="2">Belongs to the YbaB/EbfC family.</text>
</comment>
<comment type="subcellular location">
    <subcellularLocation>
        <location evidence="2">Cytoplasm</location>
        <location evidence="2">Nucleoid</location>
    </subcellularLocation>
</comment>
<dbReference type="AlphaFoldDB" id="A0A160SZA5"/>
<reference evidence="5" key="1">
    <citation type="submission" date="2015-10" db="EMBL/GenBank/DDBJ databases">
        <authorList>
            <person name="Manzano-Marin A."/>
            <person name="Manzano-Marin A."/>
        </authorList>
    </citation>
    <scope>NUCLEOTIDE SEQUENCE [LARGE SCALE GENOMIC DNA]</scope>
    <source>
        <strain evidence="5">BTs</strain>
    </source>
</reference>
<evidence type="ECO:0000313" key="4">
    <source>
        <dbReference type="EMBL" id="CUR53286.1"/>
    </source>
</evidence>
<dbReference type="GO" id="GO:0043590">
    <property type="term" value="C:bacterial nucleoid"/>
    <property type="evidence" value="ECO:0007669"/>
    <property type="project" value="UniProtKB-UniRule"/>
</dbReference>
<protein>
    <recommendedName>
        <fullName evidence="2">Nucleoid-associated protein BTSPAZIEG_0323</fullName>
    </recommendedName>
</protein>
<dbReference type="Gene3D" id="3.30.1310.10">
    <property type="entry name" value="Nucleoid-associated protein YbaB-like domain"/>
    <property type="match status" value="1"/>
</dbReference>
<dbReference type="PIRSF" id="PIRSF004555">
    <property type="entry name" value="UCP004555"/>
    <property type="match status" value="1"/>
</dbReference>
<evidence type="ECO:0000313" key="5">
    <source>
        <dbReference type="Proteomes" id="UP000243633"/>
    </source>
</evidence>
<gene>
    <name evidence="4" type="primary">ybaB</name>
    <name evidence="4" type="ORF">BTSPAZIEG_0323</name>
</gene>
<dbReference type="OrthoDB" id="9808738at2"/>
<dbReference type="RefSeq" id="WP_075472816.1">
    <property type="nucleotide sequence ID" value="NZ_CP135003.1"/>
</dbReference>
<dbReference type="PANTHER" id="PTHR33449:SF1">
    <property type="entry name" value="NUCLEOID-ASSOCIATED PROTEIN YBAB"/>
    <property type="match status" value="1"/>
</dbReference>
<dbReference type="PATRIC" id="fig|98804.3.peg.304"/>
<dbReference type="GO" id="GO:0003677">
    <property type="term" value="F:DNA binding"/>
    <property type="evidence" value="ECO:0007669"/>
    <property type="project" value="UniProtKB-UniRule"/>
</dbReference>
<keyword evidence="5" id="KW-1185">Reference proteome</keyword>
<keyword evidence="3" id="KW-0175">Coiled coil</keyword>
<proteinExistence type="inferred from homology"/>
<comment type="function">
    <text evidence="2">Binds to DNA and alters its conformation. May be involved in regulation of gene expression, nucleoid organization and DNA protection.</text>
</comment>
<dbReference type="Proteomes" id="UP000243633">
    <property type="component" value="Chromosome 1"/>
</dbReference>
<name>A0A160SZA5_BUCTT</name>
<dbReference type="GO" id="GO:0005829">
    <property type="term" value="C:cytosol"/>
    <property type="evidence" value="ECO:0007669"/>
    <property type="project" value="TreeGrafter"/>
</dbReference>
<keyword evidence="2" id="KW-0963">Cytoplasm</keyword>
<dbReference type="EMBL" id="LN890285">
    <property type="protein sequence ID" value="CUR53286.1"/>
    <property type="molecule type" value="Genomic_DNA"/>
</dbReference>